<gene>
    <name evidence="1" type="ORF">CEX98_17600</name>
</gene>
<accession>A0A2A5JLY6</accession>
<evidence type="ECO:0000313" key="2">
    <source>
        <dbReference type="Proteomes" id="UP000228621"/>
    </source>
</evidence>
<comment type="caution">
    <text evidence="1">The sequence shown here is derived from an EMBL/GenBank/DDBJ whole genome shotgun (WGS) entry which is preliminary data.</text>
</comment>
<dbReference type="SUPFAM" id="SSF47413">
    <property type="entry name" value="lambda repressor-like DNA-binding domains"/>
    <property type="match status" value="1"/>
</dbReference>
<dbReference type="InterPro" id="IPR010982">
    <property type="entry name" value="Lambda_DNA-bd_dom_sf"/>
</dbReference>
<dbReference type="CDD" id="cd00093">
    <property type="entry name" value="HTH_XRE"/>
    <property type="match status" value="1"/>
</dbReference>
<dbReference type="RefSeq" id="WP_099643332.1">
    <property type="nucleotide sequence ID" value="NZ_CP031759.1"/>
</dbReference>
<dbReference type="AlphaFoldDB" id="A0A2A5JLY6"/>
<proteinExistence type="predicted"/>
<organism evidence="1 2">
    <name type="scientific">Pseudoalteromonas piscicida</name>
    <dbReference type="NCBI Taxonomy" id="43662"/>
    <lineage>
        <taxon>Bacteria</taxon>
        <taxon>Pseudomonadati</taxon>
        <taxon>Pseudomonadota</taxon>
        <taxon>Gammaproteobacteria</taxon>
        <taxon>Alteromonadales</taxon>
        <taxon>Pseudoalteromonadaceae</taxon>
        <taxon>Pseudoalteromonas</taxon>
    </lineage>
</organism>
<sequence>MKPNSKPTKLTYQQIKEKLDEKDILLSDIAEVLGVSRSHAYQIAKGLGKSKRVAEAIAKCLELKLTDVFGDEYENVHSRSKSCRDKRRNELAKVLALDPASSFSNVPTN</sequence>
<evidence type="ECO:0000313" key="1">
    <source>
        <dbReference type="EMBL" id="PCK30440.1"/>
    </source>
</evidence>
<reference evidence="2" key="1">
    <citation type="journal article" date="2019" name="Genome Announc.">
        <title>Draft Genome Sequence of Pseudoalteromonas piscicida Strain 36Y ROTHPW, an Hypersaline Seawater Isolate from the South Coast of Sonora, Mexico.</title>
        <authorList>
            <person name="Sanchez-Diaz R."/>
            <person name="Molina-Garza Z.J."/>
            <person name="Cruz-Suarez L.E."/>
            <person name="Selvin J."/>
            <person name="Kiran G.S."/>
            <person name="Ibarra-Gamez J.C."/>
            <person name="Gomez-Gil B."/>
            <person name="Galaviz-Silva L."/>
        </authorList>
    </citation>
    <scope>NUCLEOTIDE SEQUENCE [LARGE SCALE GENOMIC DNA]</scope>
    <source>
        <strain evidence="2">36Y_RITHPW</strain>
    </source>
</reference>
<dbReference type="Proteomes" id="UP000228621">
    <property type="component" value="Unassembled WGS sequence"/>
</dbReference>
<dbReference type="SMART" id="SM00530">
    <property type="entry name" value="HTH_XRE"/>
    <property type="match status" value="1"/>
</dbReference>
<protein>
    <submittedName>
        <fullName evidence="1">Uncharacterized protein</fullName>
    </submittedName>
</protein>
<keyword evidence="2" id="KW-1185">Reference proteome</keyword>
<dbReference type="InterPro" id="IPR001387">
    <property type="entry name" value="Cro/C1-type_HTH"/>
</dbReference>
<dbReference type="Pfam" id="PF01381">
    <property type="entry name" value="HTH_3"/>
    <property type="match status" value="1"/>
</dbReference>
<name>A0A2A5JLY6_PSEO7</name>
<dbReference type="GO" id="GO:0003677">
    <property type="term" value="F:DNA binding"/>
    <property type="evidence" value="ECO:0007669"/>
    <property type="project" value="InterPro"/>
</dbReference>
<dbReference type="EMBL" id="NKHF01000084">
    <property type="protein sequence ID" value="PCK30440.1"/>
    <property type="molecule type" value="Genomic_DNA"/>
</dbReference>
<dbReference type="Gene3D" id="1.10.260.40">
    <property type="entry name" value="lambda repressor-like DNA-binding domains"/>
    <property type="match status" value="1"/>
</dbReference>